<dbReference type="AlphaFoldDB" id="A0AB74UUF3"/>
<reference evidence="2" key="1">
    <citation type="submission" date="2024-10" db="EMBL/GenBank/DDBJ databases">
        <authorList>
            <person name="Lesea H.P."/>
            <person name="Kuehl J.V."/>
            <person name="Chandonia J.-M."/>
        </authorList>
    </citation>
    <scope>NUCLEOTIDE SEQUENCE</scope>
    <source>
        <strain evidence="2">FW102-FHT14D07</strain>
    </source>
</reference>
<gene>
    <name evidence="2" type="ORF">ACFYG5_08070</name>
</gene>
<feature type="region of interest" description="Disordered" evidence="1">
    <location>
        <begin position="277"/>
        <end position="298"/>
    </location>
</feature>
<sequence>MRKSSSVFLAHFGPSVIGNPGSRLRFLFLPAREACDRHATYHGHLVKAEILLDRIAAAQTAGLRAVAPALDDADEARATVKPPRDLFSPTTLEYRRWYTPDGSARAQPLTREALADLLGADGLSPREALDRATHRSHALPAADQAWLIRRRSLPVQQRPLNRREFHELVDALDGAWQAPAGAPEVTRHNRRLALQVATSLAGMLDEHVAPPFRVEALNEAFNERLLVHLRQSIDAFCRANAVCAVLLAGPKAWFAAKAARMRAEHQVALVLSTRAHSSGVGPRAGNAQPAGMPRAATG</sequence>
<dbReference type="RefSeq" id="WP_395118189.1">
    <property type="nucleotide sequence ID" value="NZ_CP170721.1"/>
</dbReference>
<organism evidence="2">
    <name type="scientific">Rhodanobacter sp. FW102-FHT14D07</name>
    <dbReference type="NCBI Taxonomy" id="3351462"/>
    <lineage>
        <taxon>Bacteria</taxon>
        <taxon>Pseudomonadati</taxon>
        <taxon>Pseudomonadota</taxon>
        <taxon>Gammaproteobacteria</taxon>
        <taxon>Lysobacterales</taxon>
        <taxon>Rhodanobacteraceae</taxon>
        <taxon>Rhodanobacter</taxon>
    </lineage>
</organism>
<name>A0AB74UUF3_9GAMM</name>
<accession>A0AB74UUF3</accession>
<evidence type="ECO:0000313" key="2">
    <source>
        <dbReference type="EMBL" id="XIA20065.1"/>
    </source>
</evidence>
<protein>
    <submittedName>
        <fullName evidence="2">Uncharacterized protein</fullName>
    </submittedName>
</protein>
<evidence type="ECO:0000256" key="1">
    <source>
        <dbReference type="SAM" id="MobiDB-lite"/>
    </source>
</evidence>
<proteinExistence type="predicted"/>
<dbReference type="EMBL" id="CP170721">
    <property type="protein sequence ID" value="XIA20065.1"/>
    <property type="molecule type" value="Genomic_DNA"/>
</dbReference>